<gene>
    <name evidence="6" type="ORF">DM558_04680</name>
</gene>
<dbReference type="SUPFAM" id="SSF53850">
    <property type="entry name" value="Periplasmic binding protein-like II"/>
    <property type="match status" value="1"/>
</dbReference>
<dbReference type="PROSITE" id="PS50931">
    <property type="entry name" value="HTH_LYSR"/>
    <property type="match status" value="1"/>
</dbReference>
<accession>A0A3Q9JI15</accession>
<keyword evidence="4" id="KW-0804">Transcription</keyword>
<keyword evidence="2" id="KW-0805">Transcription regulation</keyword>
<dbReference type="GO" id="GO:0032993">
    <property type="term" value="C:protein-DNA complex"/>
    <property type="evidence" value="ECO:0007669"/>
    <property type="project" value="TreeGrafter"/>
</dbReference>
<evidence type="ECO:0000259" key="5">
    <source>
        <dbReference type="PROSITE" id="PS50931"/>
    </source>
</evidence>
<proteinExistence type="inferred from homology"/>
<dbReference type="InterPro" id="IPR000847">
    <property type="entry name" value="LysR_HTH_N"/>
</dbReference>
<keyword evidence="3" id="KW-0238">DNA-binding</keyword>
<dbReference type="InterPro" id="IPR005119">
    <property type="entry name" value="LysR_subst-bd"/>
</dbReference>
<dbReference type="PANTHER" id="PTHR30346">
    <property type="entry name" value="TRANSCRIPTIONAL DUAL REGULATOR HCAR-RELATED"/>
    <property type="match status" value="1"/>
</dbReference>
<evidence type="ECO:0000256" key="2">
    <source>
        <dbReference type="ARBA" id="ARBA00023015"/>
    </source>
</evidence>
<feature type="domain" description="HTH lysR-type" evidence="5">
    <location>
        <begin position="6"/>
        <end position="63"/>
    </location>
</feature>
<sequence>MIDSHITLKKFEIFLSFMQKGNIGLVAEELNLSNVSVHRALHTLEDDISCPLFVHNGRLLQPLPAAHTFAEYVKEILRLTEQAIEATQQTAGFNKEKLRVGSMYSLTLETVPKILMDFKLRKPDIAVDLIMGSNQELLDKLKNGQLDAILISISESVIDKNIFETLPLFKDKLFMAGHISSPLLSRKKADLQEFRDQKFIALGEGFATYHSFNKVFANTNFEPDISLYVNDIFSLINLVSAGVGFSLLPGRIKSAYTNTIKMIPFDAPYSVSQQIGLVFLKAREHTHYMRALVASSRVYSLSVHEPIAPDSTL</sequence>
<dbReference type="RefSeq" id="WP_127162257.1">
    <property type="nucleotide sequence ID" value="NZ_CP029822.1"/>
</dbReference>
<comment type="similarity">
    <text evidence="1">Belongs to the LysR transcriptional regulatory family.</text>
</comment>
<reference evidence="7" key="1">
    <citation type="submission" date="2018-06" db="EMBL/GenBank/DDBJ databases">
        <title>Complete genome of Pseudomonas insecticola strain QZS01.</title>
        <authorList>
            <person name="Wang J."/>
            <person name="Su Q."/>
        </authorList>
    </citation>
    <scope>NUCLEOTIDE SEQUENCE [LARGE SCALE GENOMIC DNA]</scope>
    <source>
        <strain evidence="7">QZS01</strain>
    </source>
</reference>
<dbReference type="KEGG" id="emo:DM558_04680"/>
<dbReference type="Gene3D" id="3.40.190.290">
    <property type="match status" value="1"/>
</dbReference>
<evidence type="ECO:0000256" key="1">
    <source>
        <dbReference type="ARBA" id="ARBA00009437"/>
    </source>
</evidence>
<dbReference type="Gene3D" id="1.10.10.10">
    <property type="entry name" value="Winged helix-like DNA-binding domain superfamily/Winged helix DNA-binding domain"/>
    <property type="match status" value="1"/>
</dbReference>
<dbReference type="InterPro" id="IPR036388">
    <property type="entry name" value="WH-like_DNA-bd_sf"/>
</dbReference>
<protein>
    <submittedName>
        <fullName evidence="6">LysR family transcriptional regulator</fullName>
    </submittedName>
</protein>
<evidence type="ECO:0000313" key="6">
    <source>
        <dbReference type="EMBL" id="AZS50113.1"/>
    </source>
</evidence>
<dbReference type="InterPro" id="IPR036390">
    <property type="entry name" value="WH_DNA-bd_sf"/>
</dbReference>
<name>A0A3Q9JI15_9GAMM</name>
<dbReference type="Pfam" id="PF00126">
    <property type="entry name" value="HTH_1"/>
    <property type="match status" value="1"/>
</dbReference>
<evidence type="ECO:0000256" key="4">
    <source>
        <dbReference type="ARBA" id="ARBA00023163"/>
    </source>
</evidence>
<dbReference type="EMBL" id="CP029822">
    <property type="protein sequence ID" value="AZS50113.1"/>
    <property type="molecule type" value="Genomic_DNA"/>
</dbReference>
<dbReference type="AlphaFoldDB" id="A0A3Q9JI15"/>
<keyword evidence="7" id="KW-1185">Reference proteome</keyword>
<organism evidence="6 7">
    <name type="scientific">Entomomonas moraniae</name>
    <dbReference type="NCBI Taxonomy" id="2213226"/>
    <lineage>
        <taxon>Bacteria</taxon>
        <taxon>Pseudomonadati</taxon>
        <taxon>Pseudomonadota</taxon>
        <taxon>Gammaproteobacteria</taxon>
        <taxon>Pseudomonadales</taxon>
        <taxon>Pseudomonadaceae</taxon>
        <taxon>Entomomonas</taxon>
    </lineage>
</organism>
<dbReference type="GO" id="GO:0003700">
    <property type="term" value="F:DNA-binding transcription factor activity"/>
    <property type="evidence" value="ECO:0007669"/>
    <property type="project" value="InterPro"/>
</dbReference>
<dbReference type="GO" id="GO:0003677">
    <property type="term" value="F:DNA binding"/>
    <property type="evidence" value="ECO:0007669"/>
    <property type="project" value="UniProtKB-KW"/>
</dbReference>
<dbReference type="Proteomes" id="UP000273143">
    <property type="component" value="Chromosome"/>
</dbReference>
<dbReference type="SUPFAM" id="SSF46785">
    <property type="entry name" value="Winged helix' DNA-binding domain"/>
    <property type="match status" value="1"/>
</dbReference>
<evidence type="ECO:0000256" key="3">
    <source>
        <dbReference type="ARBA" id="ARBA00023125"/>
    </source>
</evidence>
<dbReference type="Pfam" id="PF03466">
    <property type="entry name" value="LysR_substrate"/>
    <property type="match status" value="1"/>
</dbReference>
<dbReference type="PANTHER" id="PTHR30346:SF0">
    <property type="entry name" value="HCA OPERON TRANSCRIPTIONAL ACTIVATOR HCAR"/>
    <property type="match status" value="1"/>
</dbReference>
<evidence type="ECO:0000313" key="7">
    <source>
        <dbReference type="Proteomes" id="UP000273143"/>
    </source>
</evidence>